<keyword evidence="5" id="KW-1185">Reference proteome</keyword>
<dbReference type="RefSeq" id="WP_129048820.1">
    <property type="nucleotide sequence ID" value="NZ_SDHX01000002.1"/>
</dbReference>
<keyword evidence="4" id="KW-0238">DNA-binding</keyword>
<dbReference type="Proteomes" id="UP000290218">
    <property type="component" value="Unassembled WGS sequence"/>
</dbReference>
<dbReference type="InterPro" id="IPR052341">
    <property type="entry name" value="LOG_family_nucleotidases"/>
</dbReference>
<comment type="caution">
    <text evidence="4">The sequence shown here is derived from an EMBL/GenBank/DDBJ whole genome shotgun (WGS) entry which is preliminary data.</text>
</comment>
<dbReference type="GO" id="GO:0008714">
    <property type="term" value="F:AMP nucleosidase activity"/>
    <property type="evidence" value="ECO:0007669"/>
    <property type="project" value="UniProtKB-EC"/>
</dbReference>
<organism evidence="4 5">
    <name type="scientific">Oleiharenicola lentus</name>
    <dbReference type="NCBI Taxonomy" id="2508720"/>
    <lineage>
        <taxon>Bacteria</taxon>
        <taxon>Pseudomonadati</taxon>
        <taxon>Verrucomicrobiota</taxon>
        <taxon>Opitutia</taxon>
        <taxon>Opitutales</taxon>
        <taxon>Opitutaceae</taxon>
        <taxon>Oleiharenicola</taxon>
    </lineage>
</organism>
<proteinExistence type="predicted"/>
<evidence type="ECO:0000313" key="5">
    <source>
        <dbReference type="Proteomes" id="UP000290218"/>
    </source>
</evidence>
<sequence length="636" mass="71341">MNENQFWHSTDGQILTVRAKGTDRLTLTVAFWPRHPAEMEFLRSHLAALRFTERSSLARIGIEMITSGAPTVDGNRLLLTAEAFIYDHSFPNAPYWQKLLRPGAPVGRLFYAPAAAKLSATEIWTAIRENHLKLPNTISIDSSGRVFFTPHPVSYTLNPRLIRVNFEHIVSGYAGRSFLDKVQVRHDAAPLTIAPHSGVLTSCSMYLREHFVVLSPGEGNFGLHTSAVLLDPIKTSGTNIMLEIYNTGEQPVVNPMVSVEIFRAPPSEDAEAKTLAKKRQRLLATTKGLYKCLDSAPAIESTEAKPRTKISVRGQSATMENRALFIRANDEDLKKLLAKDACPIGARTMIQALDAHVPDADTLIVDYFPDLLEHTELVTRLGDSRLKRVIFRKASRTHGYFLSSNAHARLDMLHSLGIPVYWYDEQTKDLYLHTYRRDHGFFVREEMARKFQEATILAFYGSAVGLDQADTDRISALVHQLTTFMGSNLGVLTGGGGGVMRLATEQARGKGALTGACFLELEAQPPELGVDFFNTFQESSRHFRQKWFEAADFCIFNVGGVGTLEEIGIELCNLKLGIRPRVPYVFFNAKFWGDLRRQVNTMIKDKRAPAWMNDYILFTDDPAEVIAFYRRTLKVL</sequence>
<comment type="catalytic activity">
    <reaction evidence="1">
        <text>AMP + H2O = D-ribose 5-phosphate + adenine</text>
        <dbReference type="Rhea" id="RHEA:20129"/>
        <dbReference type="ChEBI" id="CHEBI:15377"/>
        <dbReference type="ChEBI" id="CHEBI:16708"/>
        <dbReference type="ChEBI" id="CHEBI:78346"/>
        <dbReference type="ChEBI" id="CHEBI:456215"/>
        <dbReference type="EC" id="3.2.2.4"/>
    </reaction>
</comment>
<dbReference type="PANTHER" id="PTHR43393">
    <property type="entry name" value="CYTOKININ RIBOSIDE 5'-MONOPHOSPHATE PHOSPHORIBOHYDROLASE"/>
    <property type="match status" value="1"/>
</dbReference>
<dbReference type="Pfam" id="PF03641">
    <property type="entry name" value="Lysine_decarbox"/>
    <property type="match status" value="1"/>
</dbReference>
<name>A0A4Q1C4D6_9BACT</name>
<evidence type="ECO:0000313" key="4">
    <source>
        <dbReference type="EMBL" id="RXK53231.1"/>
    </source>
</evidence>
<dbReference type="Gene3D" id="3.40.50.450">
    <property type="match status" value="1"/>
</dbReference>
<evidence type="ECO:0000256" key="2">
    <source>
        <dbReference type="ARBA" id="ARBA00011985"/>
    </source>
</evidence>
<evidence type="ECO:0000256" key="3">
    <source>
        <dbReference type="ARBA" id="ARBA00031983"/>
    </source>
</evidence>
<accession>A0A4Q1C4D6</accession>
<dbReference type="GO" id="GO:0005829">
    <property type="term" value="C:cytosol"/>
    <property type="evidence" value="ECO:0007669"/>
    <property type="project" value="TreeGrafter"/>
</dbReference>
<gene>
    <name evidence="4" type="ORF">ESB00_16160</name>
</gene>
<dbReference type="PANTHER" id="PTHR43393:SF3">
    <property type="entry name" value="LYSINE DECARBOXYLASE-LIKE PROTEIN"/>
    <property type="match status" value="1"/>
</dbReference>
<reference evidence="4 5" key="1">
    <citation type="submission" date="2019-01" db="EMBL/GenBank/DDBJ databases">
        <title>Lacunisphaera sp. strain TWA-58.</title>
        <authorList>
            <person name="Chen W.-M."/>
        </authorList>
    </citation>
    <scope>NUCLEOTIDE SEQUENCE [LARGE SCALE GENOMIC DNA]</scope>
    <source>
        <strain evidence="4 5">TWA-58</strain>
    </source>
</reference>
<dbReference type="EMBL" id="SDHX01000002">
    <property type="protein sequence ID" value="RXK53231.1"/>
    <property type="molecule type" value="Genomic_DNA"/>
</dbReference>
<dbReference type="GO" id="GO:0003677">
    <property type="term" value="F:DNA binding"/>
    <property type="evidence" value="ECO:0007669"/>
    <property type="project" value="UniProtKB-KW"/>
</dbReference>
<dbReference type="AlphaFoldDB" id="A0A4Q1C4D6"/>
<dbReference type="SUPFAM" id="SSF102405">
    <property type="entry name" value="MCP/YpsA-like"/>
    <property type="match status" value="1"/>
</dbReference>
<evidence type="ECO:0000256" key="1">
    <source>
        <dbReference type="ARBA" id="ARBA00000274"/>
    </source>
</evidence>
<protein>
    <recommendedName>
        <fullName evidence="3">AMP nucleosidase</fullName>
        <ecNumber evidence="2">3.2.2.4</ecNumber>
    </recommendedName>
    <alternativeName>
        <fullName evidence="3">AMP nucleosidase</fullName>
    </alternativeName>
</protein>
<dbReference type="EC" id="3.2.2.4" evidence="2"/>
<dbReference type="InterPro" id="IPR031100">
    <property type="entry name" value="LOG_fam"/>
</dbReference>
<dbReference type="OrthoDB" id="9801098at2"/>